<dbReference type="RefSeq" id="WP_218286119.1">
    <property type="nucleotide sequence ID" value="NZ_CP076448.1"/>
</dbReference>
<keyword evidence="1" id="KW-0808">Transferase</keyword>
<dbReference type="PANTHER" id="PTHR11669:SF8">
    <property type="entry name" value="DNA POLYMERASE III SUBUNIT DELTA"/>
    <property type="match status" value="1"/>
</dbReference>
<name>A0A975U3G8_9PROT</name>
<organism evidence="1 2">
    <name type="scientific">Elioraea tepida</name>
    <dbReference type="NCBI Taxonomy" id="2843330"/>
    <lineage>
        <taxon>Bacteria</taxon>
        <taxon>Pseudomonadati</taxon>
        <taxon>Pseudomonadota</taxon>
        <taxon>Alphaproteobacteria</taxon>
        <taxon>Acetobacterales</taxon>
        <taxon>Elioraeaceae</taxon>
        <taxon>Elioraea</taxon>
    </lineage>
</organism>
<dbReference type="Pfam" id="PF13177">
    <property type="entry name" value="DNA_pol3_delta2"/>
    <property type="match status" value="1"/>
</dbReference>
<dbReference type="PANTHER" id="PTHR11669">
    <property type="entry name" value="REPLICATION FACTOR C / DNA POLYMERASE III GAMMA-TAU SUBUNIT"/>
    <property type="match status" value="1"/>
</dbReference>
<proteinExistence type="predicted"/>
<reference evidence="1" key="1">
    <citation type="submission" date="2021-06" db="EMBL/GenBank/DDBJ databases">
        <title>Elioraea tepida, sp. nov., a moderately thermophilic aerobic anoxygenic phototrophic bacterium isolated from an alkaline siliceous hot spring mat community in Yellowstone National Park, WY, USA.</title>
        <authorList>
            <person name="Saini M.K."/>
            <person name="Yoshida S."/>
            <person name="Sebastian A."/>
            <person name="Hirose S."/>
            <person name="Hara E."/>
            <person name="Tamaki H."/>
            <person name="Soulier N.T."/>
            <person name="Albert I."/>
            <person name="Hanada S."/>
            <person name="Bryant D.A."/>
            <person name="Tank M."/>
        </authorList>
    </citation>
    <scope>NUCLEOTIDE SEQUENCE</scope>
    <source>
        <strain evidence="1">MS-P2</strain>
    </source>
</reference>
<dbReference type="GO" id="GO:0006261">
    <property type="term" value="P:DNA-templated DNA replication"/>
    <property type="evidence" value="ECO:0007669"/>
    <property type="project" value="TreeGrafter"/>
</dbReference>
<dbReference type="NCBIfam" id="NF005677">
    <property type="entry name" value="PRK07471.1"/>
    <property type="match status" value="1"/>
</dbReference>
<dbReference type="EMBL" id="CP076448">
    <property type="protein sequence ID" value="QXM25063.1"/>
    <property type="molecule type" value="Genomic_DNA"/>
</dbReference>
<sequence length="335" mass="34568">MSQGELVGHRAAAEAFAEAAAAGRLHHAWVIGGPPGIGKATFARAAATWVLAGFPQAASPLAVPAGHPAARKVASGSHPDLRLVARTENPRTGRLRTEIAIDDVRGMIGFLRLTGAESPWRVAIVDPADDLSAEAANALLKILEEPPPKALILLVCHAPARLLPTIRSRCRRLSLAPLAASEVALLLAQHAPDLPPAEAEAAVALAGGSIGRALALAEGGAAELSAALARVFQGLPALDLTAAHALADRLARPGAEEGFALFMGLLRDRLAALAKASAVGQADAVARLRPLEEWGGLWEKVGQLARQTDALNLDRKQAVLSALLALRPGGALDTP</sequence>
<dbReference type="GO" id="GO:0003887">
    <property type="term" value="F:DNA-directed DNA polymerase activity"/>
    <property type="evidence" value="ECO:0007669"/>
    <property type="project" value="UniProtKB-EC"/>
</dbReference>
<dbReference type="GO" id="GO:0009360">
    <property type="term" value="C:DNA polymerase III complex"/>
    <property type="evidence" value="ECO:0007669"/>
    <property type="project" value="TreeGrafter"/>
</dbReference>
<gene>
    <name evidence="1" type="ORF">KO353_02065</name>
</gene>
<evidence type="ECO:0000313" key="2">
    <source>
        <dbReference type="Proteomes" id="UP000694001"/>
    </source>
</evidence>
<accession>A0A975U3G8</accession>
<dbReference type="InterPro" id="IPR050238">
    <property type="entry name" value="DNA_Rep/Repair_Clamp_Loader"/>
</dbReference>
<keyword evidence="2" id="KW-1185">Reference proteome</keyword>
<dbReference type="EC" id="2.7.7.7" evidence="1"/>
<dbReference type="Proteomes" id="UP000694001">
    <property type="component" value="Chromosome"/>
</dbReference>
<keyword evidence="1" id="KW-0548">Nucleotidyltransferase</keyword>
<evidence type="ECO:0000313" key="1">
    <source>
        <dbReference type="EMBL" id="QXM25063.1"/>
    </source>
</evidence>
<dbReference type="KEGG" id="elio:KO353_02065"/>
<dbReference type="AlphaFoldDB" id="A0A975U3G8"/>
<protein>
    <submittedName>
        <fullName evidence="1">DNA polymerase III subunit delta</fullName>
        <ecNumber evidence="1">2.7.7.7</ecNumber>
    </submittedName>
</protein>